<dbReference type="Gene3D" id="4.10.1000.10">
    <property type="entry name" value="Zinc finger, CCCH-type"/>
    <property type="match status" value="3"/>
</dbReference>
<feature type="domain" description="C3H1-type" evidence="6">
    <location>
        <begin position="311"/>
        <end position="339"/>
    </location>
</feature>
<evidence type="ECO:0000256" key="3">
    <source>
        <dbReference type="ARBA" id="ARBA00022833"/>
    </source>
</evidence>
<dbReference type="InterPro" id="IPR000571">
    <property type="entry name" value="Znf_CCCH"/>
</dbReference>
<sequence>MTDNAELQAKIAAVSGKIKQHKHHPFFQPAPPPRAYHDPPHSAQPYRGDNRWSPYGRGGRGGIQTAHKNRTLVLSGPSKTSTPVQGPSAVATASPALVSARITNRQLMTKDMHEREQKQRIEHEGQHRVAKRLKRNTQDQHRILSHLNSTGAAMSREIAIDSIRFRLGQDGSKLTRVHGNNMLGSGRTKWGSLSGTDIATDNVRTPKKTTIAGVDFHRTKHDNLIRASALKASARYWPTPRLTNIERDSPWTSDRPTINMPHCENFAKHGTSLSTLYRAGHPRTNASRNRDRAWLAGTCPYGSQCHFAHDPDKVAICKDFLRAGTCALGANCDMSHEMTYHRVSACQYFLRGNCTKSACRYPHLFASPAAPVCRAFATLGFCAKGPDCDKRHVLECPDHANHGFCADHAKGKCSLPHPERASIIRKAAKRLSKTVSDAESDISSDAEDKIDEMDDIDSDDEDVILTGFSDNLHELSQQNDFIGFT</sequence>
<dbReference type="PANTHER" id="PTHR46156:SF1">
    <property type="entry name" value="ZINC FINGER CCCH DOMAIN-CONTAINING PROTEIN 3"/>
    <property type="match status" value="1"/>
</dbReference>
<dbReference type="PANTHER" id="PTHR46156">
    <property type="entry name" value="CCCH ZINGC FINGER"/>
    <property type="match status" value="1"/>
</dbReference>
<dbReference type="PROSITE" id="PS50103">
    <property type="entry name" value="ZF_C3H1"/>
    <property type="match status" value="4"/>
</dbReference>
<feature type="zinc finger region" description="C3H1-type" evidence="4">
    <location>
        <begin position="285"/>
        <end position="310"/>
    </location>
</feature>
<dbReference type="SUPFAM" id="SSF90229">
    <property type="entry name" value="CCCH zinc finger"/>
    <property type="match status" value="2"/>
</dbReference>
<feature type="zinc finger region" description="C3H1-type" evidence="4">
    <location>
        <begin position="345"/>
        <end position="366"/>
    </location>
</feature>
<evidence type="ECO:0000256" key="1">
    <source>
        <dbReference type="ARBA" id="ARBA00022723"/>
    </source>
</evidence>
<reference evidence="7" key="1">
    <citation type="submission" date="2021-12" db="EMBL/GenBank/DDBJ databases">
        <title>Black yeast isolated from Biological Soil Crust.</title>
        <authorList>
            <person name="Kurbessoian T."/>
        </authorList>
    </citation>
    <scope>NUCLEOTIDE SEQUENCE</scope>
    <source>
        <strain evidence="7">CCFEE 5208</strain>
    </source>
</reference>
<dbReference type="Pfam" id="PF00642">
    <property type="entry name" value="zf-CCCH"/>
    <property type="match status" value="1"/>
</dbReference>
<feature type="domain" description="C3H1-type" evidence="6">
    <location>
        <begin position="367"/>
        <end position="395"/>
    </location>
</feature>
<dbReference type="GO" id="GO:0008270">
    <property type="term" value="F:zinc ion binding"/>
    <property type="evidence" value="ECO:0007669"/>
    <property type="project" value="UniProtKB-KW"/>
</dbReference>
<name>A0AAN6FE33_9PEZI</name>
<evidence type="ECO:0000256" key="4">
    <source>
        <dbReference type="PROSITE-ProRule" id="PRU00723"/>
    </source>
</evidence>
<feature type="domain" description="C3H1-type" evidence="6">
    <location>
        <begin position="345"/>
        <end position="366"/>
    </location>
</feature>
<evidence type="ECO:0000313" key="7">
    <source>
        <dbReference type="EMBL" id="KAK0313244.1"/>
    </source>
</evidence>
<proteinExistence type="predicted"/>
<keyword evidence="1 4" id="KW-0479">Metal-binding</keyword>
<evidence type="ECO:0000313" key="8">
    <source>
        <dbReference type="Proteomes" id="UP001168146"/>
    </source>
</evidence>
<evidence type="ECO:0000256" key="5">
    <source>
        <dbReference type="SAM" id="MobiDB-lite"/>
    </source>
</evidence>
<organism evidence="7 8">
    <name type="scientific">Friedmanniomyces endolithicus</name>
    <dbReference type="NCBI Taxonomy" id="329885"/>
    <lineage>
        <taxon>Eukaryota</taxon>
        <taxon>Fungi</taxon>
        <taxon>Dikarya</taxon>
        <taxon>Ascomycota</taxon>
        <taxon>Pezizomycotina</taxon>
        <taxon>Dothideomycetes</taxon>
        <taxon>Dothideomycetidae</taxon>
        <taxon>Mycosphaerellales</taxon>
        <taxon>Teratosphaeriaceae</taxon>
        <taxon>Friedmanniomyces</taxon>
    </lineage>
</organism>
<dbReference type="SMART" id="SM00356">
    <property type="entry name" value="ZnF_C3H1"/>
    <property type="match status" value="4"/>
</dbReference>
<comment type="caution">
    <text evidence="7">The sequence shown here is derived from an EMBL/GenBank/DDBJ whole genome shotgun (WGS) entry which is preliminary data.</text>
</comment>
<dbReference type="GO" id="GO:0005634">
    <property type="term" value="C:nucleus"/>
    <property type="evidence" value="ECO:0007669"/>
    <property type="project" value="TreeGrafter"/>
</dbReference>
<evidence type="ECO:0000259" key="6">
    <source>
        <dbReference type="PROSITE" id="PS50103"/>
    </source>
</evidence>
<dbReference type="InterPro" id="IPR036855">
    <property type="entry name" value="Znf_CCCH_sf"/>
</dbReference>
<dbReference type="AlphaFoldDB" id="A0AAN6FE33"/>
<keyword evidence="2 4" id="KW-0863">Zinc-finger</keyword>
<accession>A0AAN6FE33</accession>
<dbReference type="EMBL" id="JASUXU010000060">
    <property type="protein sequence ID" value="KAK0313244.1"/>
    <property type="molecule type" value="Genomic_DNA"/>
</dbReference>
<gene>
    <name evidence="7" type="ORF">LTR82_013478</name>
</gene>
<evidence type="ECO:0000256" key="2">
    <source>
        <dbReference type="ARBA" id="ARBA00022771"/>
    </source>
</evidence>
<feature type="zinc finger region" description="C3H1-type" evidence="4">
    <location>
        <begin position="311"/>
        <end position="339"/>
    </location>
</feature>
<feature type="domain" description="C3H1-type" evidence="6">
    <location>
        <begin position="285"/>
        <end position="310"/>
    </location>
</feature>
<keyword evidence="3 4" id="KW-0862">Zinc</keyword>
<dbReference type="Proteomes" id="UP001168146">
    <property type="component" value="Unassembled WGS sequence"/>
</dbReference>
<protein>
    <recommendedName>
        <fullName evidence="6">C3H1-type domain-containing protein</fullName>
    </recommendedName>
</protein>
<feature type="zinc finger region" description="C3H1-type" evidence="4">
    <location>
        <begin position="367"/>
        <end position="395"/>
    </location>
</feature>
<feature type="region of interest" description="Disordered" evidence="5">
    <location>
        <begin position="16"/>
        <end position="63"/>
    </location>
</feature>